<evidence type="ECO:0000313" key="5">
    <source>
        <dbReference type="Proteomes" id="UP000045545"/>
    </source>
</evidence>
<dbReference type="PANTHER" id="PTHR31302">
    <property type="entry name" value="TRANSMEMBRANE PROTEIN WITH METALLOPHOSPHOESTERASE DOMAIN-RELATED"/>
    <property type="match status" value="1"/>
</dbReference>
<dbReference type="SUPFAM" id="SSF56300">
    <property type="entry name" value="Metallo-dependent phosphatases"/>
    <property type="match status" value="1"/>
</dbReference>
<feature type="domain" description="Calcineurin-like phosphoesterase" evidence="3">
    <location>
        <begin position="241"/>
        <end position="426"/>
    </location>
</feature>
<keyword evidence="2" id="KW-1133">Transmembrane helix</keyword>
<keyword evidence="5" id="KW-1185">Reference proteome</keyword>
<dbReference type="EMBL" id="CGIH01000029">
    <property type="protein sequence ID" value="CFX75444.1"/>
    <property type="molecule type" value="Genomic_DNA"/>
</dbReference>
<accession>A0A0E3W3E0</accession>
<dbReference type="CDD" id="cd00838">
    <property type="entry name" value="MPP_superfamily"/>
    <property type="match status" value="1"/>
</dbReference>
<reference evidence="4 5" key="1">
    <citation type="submission" date="2015-03" db="EMBL/GenBank/DDBJ databases">
        <authorList>
            <person name="Murphy D."/>
        </authorList>
    </citation>
    <scope>NUCLEOTIDE SEQUENCE [LARGE SCALE GENOMIC DNA]</scope>
    <source>
        <strain evidence="4 5">OL-4</strain>
    </source>
</reference>
<dbReference type="PANTHER" id="PTHR31302:SF0">
    <property type="entry name" value="TRANSMEMBRANE PROTEIN WITH METALLOPHOSPHOESTERASE DOMAIN"/>
    <property type="match status" value="1"/>
</dbReference>
<dbReference type="Proteomes" id="UP000045545">
    <property type="component" value="Unassembled WGS sequence"/>
</dbReference>
<gene>
    <name evidence="4" type="ORF">1795</name>
</gene>
<dbReference type="RefSeq" id="WP_046497892.1">
    <property type="nucleotide sequence ID" value="NZ_CGIH01000029.1"/>
</dbReference>
<evidence type="ECO:0000256" key="1">
    <source>
        <dbReference type="ARBA" id="ARBA00008950"/>
    </source>
</evidence>
<dbReference type="AlphaFoldDB" id="A0A0E3W3E0"/>
<keyword evidence="2" id="KW-0812">Transmembrane</keyword>
<dbReference type="Pfam" id="PF12850">
    <property type="entry name" value="Metallophos_2"/>
    <property type="match status" value="1"/>
</dbReference>
<sequence length="482" mass="51853">MRFAPGTKFNPANKILSVKTLILLVTALTGSILAVWLLGSTTVEMEGIEFKAGLSPGRSGITELHFPPFGMVEAKTHHGPVKLVISLEQIRSDTFKSHVDNPPDQKKLLERLRTSARAKITAFALHQVLVAGLGAFLLLLLLWRPGLVKTLLYSAISVLILVAVLAGVFRSYDTSAFHEPEYTGVISMAPAAVKFASDSLTDFQQIRSQTRQIVSNLGMLFSSADSLMVMANPEEQGEVVKVLLVSDLHSNPVGIELCRSLAARFKVDFLINSGDLTDMGSKLETNATQQLTAIGVPQLFVAGNHDSPETIAFINSLPDSQILNGQTITLKGLKIIGFADPLSSGSAVTYENAEQEKKASLQQMDSIKEAIKVQGRPDILVVHDYKLGRKLTPLANLVVSGHNHRIQIEEGSESEGVFANPGTTGASGLRGLYSESGISYSAAIAYIIPGNGLLAVDIIKYSPATQQFSLERKLLNAKPGAQ</sequence>
<protein>
    <submittedName>
        <fullName evidence="4">Metallo-dependent phosphatase-like</fullName>
    </submittedName>
</protein>
<keyword evidence="2" id="KW-0472">Membrane</keyword>
<comment type="similarity">
    <text evidence="1">Belongs to the metallophosphoesterase superfamily. YfcE family.</text>
</comment>
<feature type="transmembrane region" description="Helical" evidence="2">
    <location>
        <begin position="21"/>
        <end position="39"/>
    </location>
</feature>
<name>A0A0E3W3E0_9FIRM</name>
<dbReference type="STRING" id="690567.1795"/>
<dbReference type="OrthoDB" id="5464520at2"/>
<dbReference type="InterPro" id="IPR024654">
    <property type="entry name" value="Calcineurin-like_PHP_lpxH"/>
</dbReference>
<feature type="transmembrane region" description="Helical" evidence="2">
    <location>
        <begin position="120"/>
        <end position="143"/>
    </location>
</feature>
<evidence type="ECO:0000259" key="3">
    <source>
        <dbReference type="Pfam" id="PF12850"/>
    </source>
</evidence>
<organism evidence="4 5">
    <name type="scientific">Syntrophomonas zehnderi OL-4</name>
    <dbReference type="NCBI Taxonomy" id="690567"/>
    <lineage>
        <taxon>Bacteria</taxon>
        <taxon>Bacillati</taxon>
        <taxon>Bacillota</taxon>
        <taxon>Clostridia</taxon>
        <taxon>Eubacteriales</taxon>
        <taxon>Syntrophomonadaceae</taxon>
        <taxon>Syntrophomonas</taxon>
    </lineage>
</organism>
<evidence type="ECO:0000256" key="2">
    <source>
        <dbReference type="SAM" id="Phobius"/>
    </source>
</evidence>
<dbReference type="InterPro" id="IPR051158">
    <property type="entry name" value="Metallophosphoesterase_sf"/>
</dbReference>
<dbReference type="InterPro" id="IPR029052">
    <property type="entry name" value="Metallo-depent_PP-like"/>
</dbReference>
<feature type="transmembrane region" description="Helical" evidence="2">
    <location>
        <begin position="150"/>
        <end position="169"/>
    </location>
</feature>
<proteinExistence type="inferred from homology"/>
<evidence type="ECO:0000313" key="4">
    <source>
        <dbReference type="EMBL" id="CFX75444.1"/>
    </source>
</evidence>
<dbReference type="Gene3D" id="3.60.21.10">
    <property type="match status" value="1"/>
</dbReference>